<name>A0AAN5BVF8_ASPOZ</name>
<dbReference type="GO" id="GO:0044550">
    <property type="term" value="P:secondary metabolite biosynthetic process"/>
    <property type="evidence" value="ECO:0007669"/>
    <property type="project" value="UniProtKB-ARBA"/>
</dbReference>
<dbReference type="InterPro" id="IPR029063">
    <property type="entry name" value="SAM-dependent_MTases_sf"/>
</dbReference>
<dbReference type="PANTHER" id="PTHR43712">
    <property type="entry name" value="PUTATIVE (AFU_ORTHOLOGUE AFUA_4G14580)-RELATED"/>
    <property type="match status" value="1"/>
</dbReference>
<dbReference type="SUPFAM" id="SSF53335">
    <property type="entry name" value="S-adenosyl-L-methionine-dependent methyltransferases"/>
    <property type="match status" value="1"/>
</dbReference>
<dbReference type="GO" id="GO:0008171">
    <property type="term" value="F:O-methyltransferase activity"/>
    <property type="evidence" value="ECO:0007669"/>
    <property type="project" value="InterPro"/>
</dbReference>
<dbReference type="Pfam" id="PF00891">
    <property type="entry name" value="Methyltransf_2"/>
    <property type="match status" value="1"/>
</dbReference>
<evidence type="ECO:0000313" key="6">
    <source>
        <dbReference type="EMBL" id="GMG26606.1"/>
    </source>
</evidence>
<evidence type="ECO:0000256" key="4">
    <source>
        <dbReference type="ARBA" id="ARBA00038277"/>
    </source>
</evidence>
<feature type="domain" description="O-methyltransferase C-terminal" evidence="5">
    <location>
        <begin position="76"/>
        <end position="224"/>
    </location>
</feature>
<evidence type="ECO:0000256" key="2">
    <source>
        <dbReference type="ARBA" id="ARBA00022679"/>
    </source>
</evidence>
<gene>
    <name evidence="6" type="ORF">Aory04_000339300</name>
</gene>
<reference evidence="6" key="1">
    <citation type="submission" date="2023-04" db="EMBL/GenBank/DDBJ databases">
        <title>Aspergillus oryzae NBRC 4228.</title>
        <authorList>
            <person name="Ichikawa N."/>
            <person name="Sato H."/>
            <person name="Tonouchi N."/>
        </authorList>
    </citation>
    <scope>NUCLEOTIDE SEQUENCE</scope>
    <source>
        <strain evidence="6">NBRC 4228</strain>
    </source>
</reference>
<keyword evidence="1" id="KW-0489">Methyltransferase</keyword>
<protein>
    <submittedName>
        <fullName evidence="6">Unnamed protein product</fullName>
    </submittedName>
</protein>
<evidence type="ECO:0000256" key="3">
    <source>
        <dbReference type="ARBA" id="ARBA00022691"/>
    </source>
</evidence>
<sequence length="252" mass="28305">MEELTRSLVNDVEVLNNHFVSTGHPLPSFDRHTPTVVLPNDASPDAHAARERILDNALRLFQLAAGPSAYLLNLQTGVGGSTGHTSVALARKYPDLNFVVEDLPEVVAEGPGYLSYLDDAQDLKSRIGYRAHSFFDPQPVQDADVYMLRMILHNWSFDDCVRILSRLVQTLKPGARIIIVDIVLPDPGVVSASKERLLRVQDLIMQQVFNSMERYLENWMDIFRKVDERLEVKRIVEPPGSLMSLIELSMAA</sequence>
<evidence type="ECO:0000256" key="1">
    <source>
        <dbReference type="ARBA" id="ARBA00022603"/>
    </source>
</evidence>
<dbReference type="CDD" id="cd02440">
    <property type="entry name" value="AdoMet_MTases"/>
    <property type="match status" value="1"/>
</dbReference>
<dbReference type="PANTHER" id="PTHR43712:SF5">
    <property type="entry name" value="O-METHYLTRANSFERASE ASQN-RELATED"/>
    <property type="match status" value="1"/>
</dbReference>
<keyword evidence="2" id="KW-0808">Transferase</keyword>
<dbReference type="InterPro" id="IPR016461">
    <property type="entry name" value="COMT-like"/>
</dbReference>
<dbReference type="InterPro" id="IPR001077">
    <property type="entry name" value="COMT_C"/>
</dbReference>
<evidence type="ECO:0000313" key="7">
    <source>
        <dbReference type="Proteomes" id="UP001165205"/>
    </source>
</evidence>
<dbReference type="EMBL" id="BSYA01000027">
    <property type="protein sequence ID" value="GMG26606.1"/>
    <property type="molecule type" value="Genomic_DNA"/>
</dbReference>
<comment type="caution">
    <text evidence="6">The sequence shown here is derived from an EMBL/GenBank/DDBJ whole genome shotgun (WGS) entry which is preliminary data.</text>
</comment>
<accession>A0AAN5BVF8</accession>
<evidence type="ECO:0000259" key="5">
    <source>
        <dbReference type="Pfam" id="PF00891"/>
    </source>
</evidence>
<proteinExistence type="inferred from homology"/>
<dbReference type="AlphaFoldDB" id="A0AAN5BVF8"/>
<dbReference type="PROSITE" id="PS51683">
    <property type="entry name" value="SAM_OMT_II"/>
    <property type="match status" value="1"/>
</dbReference>
<keyword evidence="3" id="KW-0949">S-adenosyl-L-methionine</keyword>
<dbReference type="Gene3D" id="3.40.50.150">
    <property type="entry name" value="Vaccinia Virus protein VP39"/>
    <property type="match status" value="1"/>
</dbReference>
<organism evidence="6 7">
    <name type="scientific">Aspergillus oryzae</name>
    <name type="common">Yellow koji mold</name>
    <dbReference type="NCBI Taxonomy" id="5062"/>
    <lineage>
        <taxon>Eukaryota</taxon>
        <taxon>Fungi</taxon>
        <taxon>Dikarya</taxon>
        <taxon>Ascomycota</taxon>
        <taxon>Pezizomycotina</taxon>
        <taxon>Eurotiomycetes</taxon>
        <taxon>Eurotiomycetidae</taxon>
        <taxon>Eurotiales</taxon>
        <taxon>Aspergillaceae</taxon>
        <taxon>Aspergillus</taxon>
        <taxon>Aspergillus subgen. Circumdati</taxon>
    </lineage>
</organism>
<dbReference type="GO" id="GO:0032259">
    <property type="term" value="P:methylation"/>
    <property type="evidence" value="ECO:0007669"/>
    <property type="project" value="UniProtKB-KW"/>
</dbReference>
<comment type="similarity">
    <text evidence="4">Belongs to the class I-like SAM-binding methyltransferase superfamily. Cation-independent O-methyltransferase family.</text>
</comment>
<dbReference type="Proteomes" id="UP001165205">
    <property type="component" value="Unassembled WGS sequence"/>
</dbReference>